<gene>
    <name evidence="1" type="ORF">DPEC_G00094790</name>
</gene>
<protein>
    <submittedName>
        <fullName evidence="1">Uncharacterized protein</fullName>
    </submittedName>
</protein>
<proteinExistence type="predicted"/>
<keyword evidence="2" id="KW-1185">Reference proteome</keyword>
<reference evidence="1" key="1">
    <citation type="submission" date="2021-05" db="EMBL/GenBank/DDBJ databases">
        <authorList>
            <person name="Pan Q."/>
            <person name="Jouanno E."/>
            <person name="Zahm M."/>
            <person name="Klopp C."/>
            <person name="Cabau C."/>
            <person name="Louis A."/>
            <person name="Berthelot C."/>
            <person name="Parey E."/>
            <person name="Roest Crollius H."/>
            <person name="Montfort J."/>
            <person name="Robinson-Rechavi M."/>
            <person name="Bouchez O."/>
            <person name="Lampietro C."/>
            <person name="Lopez Roques C."/>
            <person name="Donnadieu C."/>
            <person name="Postlethwait J."/>
            <person name="Bobe J."/>
            <person name="Dillon D."/>
            <person name="Chandos A."/>
            <person name="von Hippel F."/>
            <person name="Guiguen Y."/>
        </authorList>
    </citation>
    <scope>NUCLEOTIDE SEQUENCE</scope>
    <source>
        <strain evidence="1">YG-Jan2019</strain>
    </source>
</reference>
<name>A0ACC2H1D8_DALPE</name>
<sequence>MQRVKEVSSGKTGRSSPNMELDVKMVFVKFWTGRVPDEDVASFLGRFCTILQPVVKPLDRFGICHSEDEELIDEDYTPRTLSTDGDREEESPAPGNIVYQGYPPLPSFSSSPTSSDASAQAGGLKRRLPFPSERTEKKKDEKQTPPMEGKLP</sequence>
<accession>A0ACC2H1D8</accession>
<evidence type="ECO:0000313" key="1">
    <source>
        <dbReference type="EMBL" id="KAJ8009752.1"/>
    </source>
</evidence>
<evidence type="ECO:0000313" key="2">
    <source>
        <dbReference type="Proteomes" id="UP001157502"/>
    </source>
</evidence>
<dbReference type="Proteomes" id="UP001157502">
    <property type="component" value="Chromosome 7"/>
</dbReference>
<dbReference type="EMBL" id="CM055734">
    <property type="protein sequence ID" value="KAJ8009752.1"/>
    <property type="molecule type" value="Genomic_DNA"/>
</dbReference>
<comment type="caution">
    <text evidence="1">The sequence shown here is derived from an EMBL/GenBank/DDBJ whole genome shotgun (WGS) entry which is preliminary data.</text>
</comment>
<organism evidence="1 2">
    <name type="scientific">Dallia pectoralis</name>
    <name type="common">Alaska blackfish</name>
    <dbReference type="NCBI Taxonomy" id="75939"/>
    <lineage>
        <taxon>Eukaryota</taxon>
        <taxon>Metazoa</taxon>
        <taxon>Chordata</taxon>
        <taxon>Craniata</taxon>
        <taxon>Vertebrata</taxon>
        <taxon>Euteleostomi</taxon>
        <taxon>Actinopterygii</taxon>
        <taxon>Neopterygii</taxon>
        <taxon>Teleostei</taxon>
        <taxon>Protacanthopterygii</taxon>
        <taxon>Esociformes</taxon>
        <taxon>Umbridae</taxon>
        <taxon>Dallia</taxon>
    </lineage>
</organism>